<dbReference type="PROSITE" id="PS50818">
    <property type="entry name" value="INTEIN_C_TER"/>
    <property type="match status" value="1"/>
</dbReference>
<dbReference type="InterPro" id="IPR000070">
    <property type="entry name" value="Pectinesterase_cat"/>
</dbReference>
<dbReference type="InterPro" id="IPR030934">
    <property type="entry name" value="Intein_C"/>
</dbReference>
<dbReference type="InterPro" id="IPR012334">
    <property type="entry name" value="Pectin_lyas_fold"/>
</dbReference>
<comment type="caution">
    <text evidence="5">The sequence shown here is derived from an EMBL/GenBank/DDBJ whole genome shotgun (WGS) entry which is preliminary data.</text>
</comment>
<dbReference type="Gene3D" id="2.160.20.10">
    <property type="entry name" value="Single-stranded right-handed beta-helix, Pectin lyase-like"/>
    <property type="match status" value="1"/>
</dbReference>
<dbReference type="Pfam" id="PF01095">
    <property type="entry name" value="Pectinesterase"/>
    <property type="match status" value="1"/>
</dbReference>
<evidence type="ECO:0000259" key="4">
    <source>
        <dbReference type="Pfam" id="PF01095"/>
    </source>
</evidence>
<dbReference type="RefSeq" id="WP_394477618.1">
    <property type="nucleotide sequence ID" value="NZ_JBIGHV010000003.1"/>
</dbReference>
<dbReference type="InterPro" id="IPR011050">
    <property type="entry name" value="Pectin_lyase_fold/virulence"/>
</dbReference>
<keyword evidence="6" id="KW-1185">Reference proteome</keyword>
<proteinExistence type="inferred from homology"/>
<sequence>MSGLGQFLSGQINRRTAISGLLAGTAAAGRAAARYQPPPDLIVAKDGSGHFTSVHAALQSIPKDNRERRIVLVRDGVYEEHVRVDAAYVTLRGESRHGTRIALNRPASAPRDDIGTAVLNISSTAHDFVAENLTIHNTVEAAGPHAFAVLGRADRTIIQNADILSRGADTLSLWRQGKSAAEAGLSNGPGATPLTEDGGRYYHRDLRVIGSVDFICPRGWCYMTDCDIAQVYPKAEAAFWHDGGNNNADKKFVIHRTRIAGPPDFFLARAHRDAQFFFIDCTFSERLRDKPPYLVRYPLDGGTPTEKDVAANEKIARETRFGVRSYFHGSRHQTGGFPWLADNLAQAVGSPRAEDITARWTFAGTWDPESRQGPRAIAVGVRGDRYAVTFDRLVTVKGAPELALANGRRARYVGGSGSNTLEFQVQAGDGAIAPLALVFERGVVIGSEAAAELAFAETMLGSRASL</sequence>
<protein>
    <submittedName>
        <fullName evidence="5">Pectinesterase family protein</fullName>
    </submittedName>
</protein>
<evidence type="ECO:0000256" key="1">
    <source>
        <dbReference type="ARBA" id="ARBA00008891"/>
    </source>
</evidence>
<name>A0ABW7F3F8_9BURK</name>
<evidence type="ECO:0000256" key="3">
    <source>
        <dbReference type="ARBA" id="ARBA00023085"/>
    </source>
</evidence>
<accession>A0ABW7F3F8</accession>
<evidence type="ECO:0000313" key="6">
    <source>
        <dbReference type="Proteomes" id="UP001606210"/>
    </source>
</evidence>
<evidence type="ECO:0000313" key="5">
    <source>
        <dbReference type="EMBL" id="MFG6429833.1"/>
    </source>
</evidence>
<reference evidence="5 6" key="1">
    <citation type="submission" date="2024-08" db="EMBL/GenBank/DDBJ databases">
        <authorList>
            <person name="Lu H."/>
        </authorList>
    </citation>
    <scope>NUCLEOTIDE SEQUENCE [LARGE SCALE GENOMIC DNA]</scope>
    <source>
        <strain evidence="5 6">LYH14W</strain>
    </source>
</reference>
<organism evidence="5 6">
    <name type="scientific">Pelomonas parva</name>
    <dbReference type="NCBI Taxonomy" id="3299032"/>
    <lineage>
        <taxon>Bacteria</taxon>
        <taxon>Pseudomonadati</taxon>
        <taxon>Pseudomonadota</taxon>
        <taxon>Betaproteobacteria</taxon>
        <taxon>Burkholderiales</taxon>
        <taxon>Sphaerotilaceae</taxon>
        <taxon>Roseateles</taxon>
    </lineage>
</organism>
<dbReference type="SUPFAM" id="SSF51126">
    <property type="entry name" value="Pectin lyase-like"/>
    <property type="match status" value="1"/>
</dbReference>
<evidence type="ECO:0000256" key="2">
    <source>
        <dbReference type="ARBA" id="ARBA00022801"/>
    </source>
</evidence>
<comment type="similarity">
    <text evidence="1">Belongs to the pectinesterase family.</text>
</comment>
<dbReference type="EMBL" id="JBIGHV010000003">
    <property type="protein sequence ID" value="MFG6429833.1"/>
    <property type="molecule type" value="Genomic_DNA"/>
</dbReference>
<dbReference type="PANTHER" id="PTHR31321:SF57">
    <property type="entry name" value="PECTINESTERASE 53-RELATED"/>
    <property type="match status" value="1"/>
</dbReference>
<keyword evidence="2" id="KW-0378">Hydrolase</keyword>
<gene>
    <name evidence="5" type="ORF">ACG00Y_07935</name>
</gene>
<feature type="domain" description="Pectinesterase catalytic" evidence="4">
    <location>
        <begin position="40"/>
        <end position="165"/>
    </location>
</feature>
<dbReference type="PANTHER" id="PTHR31321">
    <property type="entry name" value="ACYL-COA THIOESTER HYDROLASE YBHC-RELATED"/>
    <property type="match status" value="1"/>
</dbReference>
<dbReference type="Proteomes" id="UP001606210">
    <property type="component" value="Unassembled WGS sequence"/>
</dbReference>
<keyword evidence="3" id="KW-0063">Aspartyl esterase</keyword>